<gene>
    <name evidence="3" type="ORF">EVOR1521_LOCUS28394</name>
</gene>
<dbReference type="InterPro" id="IPR051044">
    <property type="entry name" value="MAG_DAG_Lipase"/>
</dbReference>
<sequence>MAAVGPLGEPSEWGSARNFKVALRRWAPQAAPKAAVIILHGGVGWHSGYFDVFGKALQAAGYAAVAYDQVGCGYSEGVPGYVDSYEEVVGDLQMRLEEDSSPMQEQKRYKCPVFVYGESAGGLLALRHGVGRAAAGLPPGPAEGYLLSGPLVKIKQEMIPPPCVVGIVKILSRFFPRLPLPGIDVVSTFDAAFGDKRWAAAGKADPVVRRVMDARMHVR</sequence>
<name>A0AA36JJ74_9DINO</name>
<dbReference type="PANTHER" id="PTHR11614">
    <property type="entry name" value="PHOSPHOLIPASE-RELATED"/>
    <property type="match status" value="1"/>
</dbReference>
<dbReference type="GO" id="GO:0008233">
    <property type="term" value="F:peptidase activity"/>
    <property type="evidence" value="ECO:0007669"/>
    <property type="project" value="InterPro"/>
</dbReference>
<feature type="domain" description="Serine aminopeptidase S33" evidence="2">
    <location>
        <begin position="31"/>
        <end position="216"/>
    </location>
</feature>
<accession>A0AA36JJ74</accession>
<evidence type="ECO:0000256" key="1">
    <source>
        <dbReference type="ARBA" id="ARBA00022801"/>
    </source>
</evidence>
<dbReference type="Pfam" id="PF12146">
    <property type="entry name" value="Hydrolase_4"/>
    <property type="match status" value="1"/>
</dbReference>
<dbReference type="SUPFAM" id="SSF53474">
    <property type="entry name" value="alpha/beta-Hydrolases"/>
    <property type="match status" value="1"/>
</dbReference>
<organism evidence="3 4">
    <name type="scientific">Effrenium voratum</name>
    <dbReference type="NCBI Taxonomy" id="2562239"/>
    <lineage>
        <taxon>Eukaryota</taxon>
        <taxon>Sar</taxon>
        <taxon>Alveolata</taxon>
        <taxon>Dinophyceae</taxon>
        <taxon>Suessiales</taxon>
        <taxon>Symbiodiniaceae</taxon>
        <taxon>Effrenium</taxon>
    </lineage>
</organism>
<dbReference type="PRINTS" id="PR00793">
    <property type="entry name" value="PROAMNOPTASE"/>
</dbReference>
<reference evidence="3" key="1">
    <citation type="submission" date="2023-08" db="EMBL/GenBank/DDBJ databases">
        <authorList>
            <person name="Chen Y."/>
            <person name="Shah S."/>
            <person name="Dougan E. K."/>
            <person name="Thang M."/>
            <person name="Chan C."/>
        </authorList>
    </citation>
    <scope>NUCLEOTIDE SEQUENCE</scope>
</reference>
<evidence type="ECO:0000259" key="2">
    <source>
        <dbReference type="Pfam" id="PF12146"/>
    </source>
</evidence>
<dbReference type="Proteomes" id="UP001178507">
    <property type="component" value="Unassembled WGS sequence"/>
</dbReference>
<evidence type="ECO:0000313" key="4">
    <source>
        <dbReference type="Proteomes" id="UP001178507"/>
    </source>
</evidence>
<comment type="caution">
    <text evidence="3">The sequence shown here is derived from an EMBL/GenBank/DDBJ whole genome shotgun (WGS) entry which is preliminary data.</text>
</comment>
<dbReference type="InterPro" id="IPR029058">
    <property type="entry name" value="AB_hydrolase_fold"/>
</dbReference>
<dbReference type="Gene3D" id="3.40.50.1820">
    <property type="entry name" value="alpha/beta hydrolase"/>
    <property type="match status" value="1"/>
</dbReference>
<dbReference type="InterPro" id="IPR022742">
    <property type="entry name" value="Hydrolase_4"/>
</dbReference>
<keyword evidence="4" id="KW-1185">Reference proteome</keyword>
<dbReference type="EMBL" id="CAUJNA010003629">
    <property type="protein sequence ID" value="CAJ1406425.1"/>
    <property type="molecule type" value="Genomic_DNA"/>
</dbReference>
<feature type="non-terminal residue" evidence="3">
    <location>
        <position position="1"/>
    </location>
</feature>
<keyword evidence="1" id="KW-0378">Hydrolase</keyword>
<dbReference type="GO" id="GO:0006508">
    <property type="term" value="P:proteolysis"/>
    <property type="evidence" value="ECO:0007669"/>
    <property type="project" value="InterPro"/>
</dbReference>
<dbReference type="InterPro" id="IPR002410">
    <property type="entry name" value="Peptidase_S33"/>
</dbReference>
<dbReference type="AlphaFoldDB" id="A0AA36JJ74"/>
<protein>
    <recommendedName>
        <fullName evidence="2">Serine aminopeptidase S33 domain-containing protein</fullName>
    </recommendedName>
</protein>
<evidence type="ECO:0000313" key="3">
    <source>
        <dbReference type="EMBL" id="CAJ1406425.1"/>
    </source>
</evidence>
<proteinExistence type="predicted"/>